<keyword evidence="3 6" id="KW-0067">ATP-binding</keyword>
<dbReference type="AlphaFoldDB" id="A0A2M8W6Y6"/>
<dbReference type="Proteomes" id="UP000231586">
    <property type="component" value="Unassembled WGS sequence"/>
</dbReference>
<evidence type="ECO:0000256" key="1">
    <source>
        <dbReference type="ARBA" id="ARBA00022448"/>
    </source>
</evidence>
<dbReference type="InterPro" id="IPR003593">
    <property type="entry name" value="AAA+_ATPase"/>
</dbReference>
<comment type="caution">
    <text evidence="6">The sequence shown here is derived from an EMBL/GenBank/DDBJ whole genome shotgun (WGS) entry which is preliminary data.</text>
</comment>
<reference evidence="6 7" key="1">
    <citation type="submission" date="2017-11" db="EMBL/GenBank/DDBJ databases">
        <title>Genomic Encyclopedia of Archaeal and Bacterial Type Strains, Phase II (KMG-II): From Individual Species to Whole Genera.</title>
        <authorList>
            <person name="Goeker M."/>
        </authorList>
    </citation>
    <scope>NUCLEOTIDE SEQUENCE [LARGE SCALE GENOMIC DNA]</scope>
    <source>
        <strain evidence="6 7">DSM 22413</strain>
    </source>
</reference>
<dbReference type="EMBL" id="PGTZ01000010">
    <property type="protein sequence ID" value="PJI86688.1"/>
    <property type="molecule type" value="Genomic_DNA"/>
</dbReference>
<dbReference type="RefSeq" id="WP_100350717.1">
    <property type="nucleotide sequence ID" value="NZ_PGTZ01000010.1"/>
</dbReference>
<dbReference type="InterPro" id="IPR013611">
    <property type="entry name" value="Transp-assoc_OB_typ2"/>
</dbReference>
<dbReference type="SMART" id="SM00382">
    <property type="entry name" value="AAA"/>
    <property type="match status" value="1"/>
</dbReference>
<dbReference type="SUPFAM" id="SSF52540">
    <property type="entry name" value="P-loop containing nucleoside triphosphate hydrolases"/>
    <property type="match status" value="1"/>
</dbReference>
<dbReference type="InterPro" id="IPR017871">
    <property type="entry name" value="ABC_transporter-like_CS"/>
</dbReference>
<dbReference type="Pfam" id="PF00005">
    <property type="entry name" value="ABC_tran"/>
    <property type="match status" value="1"/>
</dbReference>
<dbReference type="PANTHER" id="PTHR42781:SF4">
    <property type="entry name" value="SPERMIDINE_PUTRESCINE IMPORT ATP-BINDING PROTEIN POTA"/>
    <property type="match status" value="1"/>
</dbReference>
<dbReference type="Pfam" id="PF08402">
    <property type="entry name" value="TOBE_2"/>
    <property type="match status" value="1"/>
</dbReference>
<keyword evidence="1" id="KW-0813">Transport</keyword>
<dbReference type="PANTHER" id="PTHR42781">
    <property type="entry name" value="SPERMIDINE/PUTRESCINE IMPORT ATP-BINDING PROTEIN POTA"/>
    <property type="match status" value="1"/>
</dbReference>
<protein>
    <recommendedName>
        <fullName evidence="4">ABC-type quaternary amine transporter</fullName>
        <ecNumber evidence="4">7.6.2.9</ecNumber>
    </recommendedName>
</protein>
<dbReference type="InterPro" id="IPR008995">
    <property type="entry name" value="Mo/tungstate-bd_C_term_dom"/>
</dbReference>
<dbReference type="InterPro" id="IPR027417">
    <property type="entry name" value="P-loop_NTPase"/>
</dbReference>
<evidence type="ECO:0000256" key="4">
    <source>
        <dbReference type="ARBA" id="ARBA00066388"/>
    </source>
</evidence>
<proteinExistence type="predicted"/>
<dbReference type="GO" id="GO:0015418">
    <property type="term" value="F:ABC-type quaternary ammonium compound transporting activity"/>
    <property type="evidence" value="ECO:0007669"/>
    <property type="project" value="UniProtKB-EC"/>
</dbReference>
<keyword evidence="7" id="KW-1185">Reference proteome</keyword>
<dbReference type="GO" id="GO:0043190">
    <property type="term" value="C:ATP-binding cassette (ABC) transporter complex"/>
    <property type="evidence" value="ECO:0007669"/>
    <property type="project" value="InterPro"/>
</dbReference>
<dbReference type="EC" id="7.6.2.9" evidence="4"/>
<dbReference type="PROSITE" id="PS50893">
    <property type="entry name" value="ABC_TRANSPORTER_2"/>
    <property type="match status" value="1"/>
</dbReference>
<gene>
    <name evidence="6" type="ORF">CLV34_2608</name>
</gene>
<dbReference type="FunFam" id="3.40.50.300:FF:000425">
    <property type="entry name" value="Probable ABC transporter, ATP-binding subunit"/>
    <property type="match status" value="1"/>
</dbReference>
<evidence type="ECO:0000313" key="6">
    <source>
        <dbReference type="EMBL" id="PJI86688.1"/>
    </source>
</evidence>
<dbReference type="InterPro" id="IPR050093">
    <property type="entry name" value="ABC_SmlMolc_Importer"/>
</dbReference>
<name>A0A2M8W6Y6_9MICO</name>
<evidence type="ECO:0000256" key="2">
    <source>
        <dbReference type="ARBA" id="ARBA00022741"/>
    </source>
</evidence>
<dbReference type="InterPro" id="IPR003439">
    <property type="entry name" value="ABC_transporter-like_ATP-bd"/>
</dbReference>
<feature type="domain" description="ABC transporter" evidence="5">
    <location>
        <begin position="15"/>
        <end position="262"/>
    </location>
</feature>
<dbReference type="SUPFAM" id="SSF50331">
    <property type="entry name" value="MOP-like"/>
    <property type="match status" value="1"/>
</dbReference>
<accession>A0A2M8W6Y6</accession>
<evidence type="ECO:0000259" key="5">
    <source>
        <dbReference type="PROSITE" id="PS50893"/>
    </source>
</evidence>
<dbReference type="GO" id="GO:0005524">
    <property type="term" value="F:ATP binding"/>
    <property type="evidence" value="ECO:0007669"/>
    <property type="project" value="UniProtKB-KW"/>
</dbReference>
<dbReference type="PROSITE" id="PS00211">
    <property type="entry name" value="ABC_TRANSPORTER_1"/>
    <property type="match status" value="1"/>
</dbReference>
<dbReference type="GO" id="GO:0016887">
    <property type="term" value="F:ATP hydrolysis activity"/>
    <property type="evidence" value="ECO:0007669"/>
    <property type="project" value="InterPro"/>
</dbReference>
<keyword evidence="2" id="KW-0547">Nucleotide-binding</keyword>
<dbReference type="Gene3D" id="3.40.50.300">
    <property type="entry name" value="P-loop containing nucleotide triphosphate hydrolases"/>
    <property type="match status" value="1"/>
</dbReference>
<sequence>MSPTTPRATPGAGALEVQDLVVRYDTGSRQAVQAVDGVTLDVARGETLALLGPSGCGKSSLLRAVAGLEPVASGRVAWGGDDLDGVPVHRRGFGLMFQDGQLFPHRTVAGNVAYGLRSRGGSGGDGPAGGGRVSRAERDGRVAELLELVGLAGYGDRAVATLSGGERQRVALARALAPRPRLLLLDEPLSALDRGLRERLAADVRAVLHATGTTAVFVTHDQDEAFTVADRVAVMGGGRLLRVATPEALWREPGSREVASFLGYQAFWPADDGLLAVGPDGLRVVAPGARPTPDGVWPGTVAEVVFRGGTARATVDLDGPAGLQRVVAVDPAGAATLGADVRVTLDRDLCTVVPDPERAPGLPARAAADGRG</sequence>
<evidence type="ECO:0000256" key="3">
    <source>
        <dbReference type="ARBA" id="ARBA00022840"/>
    </source>
</evidence>
<dbReference type="OrthoDB" id="9802264at2"/>
<organism evidence="6 7">
    <name type="scientific">Luteimicrobium subarcticum</name>
    <dbReference type="NCBI Taxonomy" id="620910"/>
    <lineage>
        <taxon>Bacteria</taxon>
        <taxon>Bacillati</taxon>
        <taxon>Actinomycetota</taxon>
        <taxon>Actinomycetes</taxon>
        <taxon>Micrococcales</taxon>
        <taxon>Luteimicrobium</taxon>
    </lineage>
</organism>
<evidence type="ECO:0000313" key="7">
    <source>
        <dbReference type="Proteomes" id="UP000231586"/>
    </source>
</evidence>